<feature type="domain" description="Transposase IS116/IS110/IS902 C-terminal" evidence="2">
    <location>
        <begin position="212"/>
        <end position="291"/>
    </location>
</feature>
<comment type="caution">
    <text evidence="3">The sequence shown here is derived from an EMBL/GenBank/DDBJ whole genome shotgun (WGS) entry which is preliminary data.</text>
</comment>
<sequence>MEYFAAVDVSLKLSSVCVVDGTGRILHEAKVASEPEALVAFLRGSGLAFTRVGLEAGPLSQWIHAGLTGAGFEAVLLETRHVKAVLRSAAVKTDRNDARGMAQMVRMGWFRPVHAKTIPAQEVRALLVARKQLQAWLNNLERCLRGILRGFGLKLGEVAKGRFEARVRELVAGQRTLEGLAGPILRARAALLAEYSALHREVLRTVRTDTDCRRMMTVPGVGAIVAMTFKAAVDDPNRFKHSRDVGAHFGLTPRRHQSGEVDRSGYISKSGDGDVRTALFEAAHVMLLRVQRFSALRAWALRVAKARGLKRAKVALARKLAVVFHRLWVDGTEFRWSREAAASA</sequence>
<keyword evidence="4" id="KW-1185">Reference proteome</keyword>
<dbReference type="PANTHER" id="PTHR33055:SF3">
    <property type="entry name" value="PUTATIVE TRANSPOSASE FOR IS117-RELATED"/>
    <property type="match status" value="1"/>
</dbReference>
<dbReference type="InterPro" id="IPR002525">
    <property type="entry name" value="Transp_IS110-like_N"/>
</dbReference>
<proteinExistence type="predicted"/>
<gene>
    <name evidence="3" type="ORF">JMJ56_31125</name>
</gene>
<dbReference type="PANTHER" id="PTHR33055">
    <property type="entry name" value="TRANSPOSASE FOR INSERTION SEQUENCE ELEMENT IS1111A"/>
    <property type="match status" value="1"/>
</dbReference>
<reference evidence="3 4" key="1">
    <citation type="submission" date="2021-01" db="EMBL/GenBank/DDBJ databases">
        <title>Belnapia mucosa sp. nov. and Belnapia arida sp. nov., isolated from the Tabernas Desert (Almeria, Spain).</title>
        <authorList>
            <person name="Molina-Menor E."/>
            <person name="Vidal-Verdu A."/>
            <person name="Calonge A."/>
            <person name="Satari L."/>
            <person name="Pereto J."/>
            <person name="Porcar M."/>
        </authorList>
    </citation>
    <scope>NUCLEOTIDE SEQUENCE [LARGE SCALE GENOMIC DNA]</scope>
    <source>
        <strain evidence="3 4">T18</strain>
    </source>
</reference>
<organism evidence="3 4">
    <name type="scientific">Belnapia arida</name>
    <dbReference type="NCBI Taxonomy" id="2804533"/>
    <lineage>
        <taxon>Bacteria</taxon>
        <taxon>Pseudomonadati</taxon>
        <taxon>Pseudomonadota</taxon>
        <taxon>Alphaproteobacteria</taxon>
        <taxon>Acetobacterales</taxon>
        <taxon>Roseomonadaceae</taxon>
        <taxon>Belnapia</taxon>
    </lineage>
</organism>
<dbReference type="InterPro" id="IPR047650">
    <property type="entry name" value="Transpos_IS110"/>
</dbReference>
<feature type="domain" description="Transposase IS110-like N-terminal" evidence="1">
    <location>
        <begin position="6"/>
        <end position="150"/>
    </location>
</feature>
<dbReference type="RefSeq" id="WP_202835692.1">
    <property type="nucleotide sequence ID" value="NZ_JAETWB010000067.1"/>
</dbReference>
<accession>A0ABS1UCL3</accession>
<dbReference type="InterPro" id="IPR003346">
    <property type="entry name" value="Transposase_20"/>
</dbReference>
<dbReference type="NCBIfam" id="NF033542">
    <property type="entry name" value="transpos_IS110"/>
    <property type="match status" value="1"/>
</dbReference>
<dbReference type="Proteomes" id="UP000660885">
    <property type="component" value="Unassembled WGS sequence"/>
</dbReference>
<evidence type="ECO:0000259" key="2">
    <source>
        <dbReference type="Pfam" id="PF02371"/>
    </source>
</evidence>
<name>A0ABS1UCL3_9PROT</name>
<dbReference type="Pfam" id="PF01548">
    <property type="entry name" value="DEDD_Tnp_IS110"/>
    <property type="match status" value="1"/>
</dbReference>
<evidence type="ECO:0000313" key="4">
    <source>
        <dbReference type="Proteomes" id="UP000660885"/>
    </source>
</evidence>
<dbReference type="EMBL" id="JAETWB010000067">
    <property type="protein sequence ID" value="MBL6082422.1"/>
    <property type="molecule type" value="Genomic_DNA"/>
</dbReference>
<evidence type="ECO:0000259" key="1">
    <source>
        <dbReference type="Pfam" id="PF01548"/>
    </source>
</evidence>
<protein>
    <submittedName>
        <fullName evidence="3">IS110 family transposase</fullName>
    </submittedName>
</protein>
<dbReference type="Pfam" id="PF02371">
    <property type="entry name" value="Transposase_20"/>
    <property type="match status" value="1"/>
</dbReference>
<evidence type="ECO:0000313" key="3">
    <source>
        <dbReference type="EMBL" id="MBL6082422.1"/>
    </source>
</evidence>